<evidence type="ECO:0000256" key="7">
    <source>
        <dbReference type="ARBA" id="ARBA00023128"/>
    </source>
</evidence>
<organism evidence="13 14">
    <name type="scientific">Gnomoniopsis smithogilvyi</name>
    <dbReference type="NCBI Taxonomy" id="1191159"/>
    <lineage>
        <taxon>Eukaryota</taxon>
        <taxon>Fungi</taxon>
        <taxon>Dikarya</taxon>
        <taxon>Ascomycota</taxon>
        <taxon>Pezizomycotina</taxon>
        <taxon>Sordariomycetes</taxon>
        <taxon>Sordariomycetidae</taxon>
        <taxon>Diaporthales</taxon>
        <taxon>Gnomoniaceae</taxon>
        <taxon>Gnomoniopsis</taxon>
    </lineage>
</organism>
<keyword evidence="5" id="KW-0809">Transit peptide</keyword>
<reference evidence="13" key="1">
    <citation type="submission" date="2022-10" db="EMBL/GenBank/DDBJ databases">
        <title>Tapping the CABI collections for fungal endophytes: first genome assemblies for Collariella, Neodidymelliopsis, Ascochyta clinopodiicola, Didymella pomorum, Didymosphaeria variabile, Neocosmospora piperis and Neocucurbitaria cava.</title>
        <authorList>
            <person name="Hill R."/>
        </authorList>
    </citation>
    <scope>NUCLEOTIDE SEQUENCE</scope>
    <source>
        <strain evidence="13">IMI 355082</strain>
    </source>
</reference>
<dbReference type="PANTHER" id="PTHR12428:SF66">
    <property type="entry name" value="MITOCHONDRIAL INNER MEMBRANE PROTEIN OXA1L"/>
    <property type="match status" value="1"/>
</dbReference>
<dbReference type="OrthoDB" id="2148490at2759"/>
<dbReference type="Pfam" id="PF02096">
    <property type="entry name" value="60KD_IMP"/>
    <property type="match status" value="1"/>
</dbReference>
<evidence type="ECO:0000313" key="13">
    <source>
        <dbReference type="EMBL" id="KAJ4388914.1"/>
    </source>
</evidence>
<feature type="region of interest" description="Disordered" evidence="10">
    <location>
        <begin position="385"/>
        <end position="482"/>
    </location>
</feature>
<comment type="caution">
    <text evidence="13">The sequence shown here is derived from an EMBL/GenBank/DDBJ whole genome shotgun (WGS) entry which is preliminary data.</text>
</comment>
<feature type="region of interest" description="Disordered" evidence="10">
    <location>
        <begin position="88"/>
        <end position="108"/>
    </location>
</feature>
<keyword evidence="6 11" id="KW-1133">Transmembrane helix</keyword>
<evidence type="ECO:0000259" key="12">
    <source>
        <dbReference type="Pfam" id="PF02096"/>
    </source>
</evidence>
<dbReference type="CDD" id="cd20069">
    <property type="entry name" value="5TM_Oxa1-like"/>
    <property type="match status" value="1"/>
</dbReference>
<evidence type="ECO:0000256" key="11">
    <source>
        <dbReference type="SAM" id="Phobius"/>
    </source>
</evidence>
<keyword evidence="7" id="KW-0496">Mitochondrion</keyword>
<comment type="similarity">
    <text evidence="2 9">Belongs to the OXA1/ALB3/YidC family.</text>
</comment>
<gene>
    <name evidence="13" type="ORF">N0V93_006376</name>
</gene>
<feature type="transmembrane region" description="Helical" evidence="11">
    <location>
        <begin position="159"/>
        <end position="185"/>
    </location>
</feature>
<dbReference type="GO" id="GO:0032977">
    <property type="term" value="F:membrane insertase activity"/>
    <property type="evidence" value="ECO:0007669"/>
    <property type="project" value="InterPro"/>
</dbReference>
<evidence type="ECO:0000256" key="8">
    <source>
        <dbReference type="ARBA" id="ARBA00023136"/>
    </source>
</evidence>
<dbReference type="InterPro" id="IPR001708">
    <property type="entry name" value="YidC/ALB3/OXA1/COX18"/>
</dbReference>
<feature type="transmembrane region" description="Helical" evidence="11">
    <location>
        <begin position="321"/>
        <end position="342"/>
    </location>
</feature>
<evidence type="ECO:0000256" key="10">
    <source>
        <dbReference type="SAM" id="MobiDB-lite"/>
    </source>
</evidence>
<evidence type="ECO:0000256" key="4">
    <source>
        <dbReference type="ARBA" id="ARBA00022792"/>
    </source>
</evidence>
<sequence>MIPSRGLARAKPGLVAHNQIFSRAPVRSIPREATSRSSLSSSRQFGTSILSKGSTIPRASTTGFLSGSRIGAASILSSQSLLVSNRRFASTDSTTPTTTPSSEFSPESDFSSFTDFDAPSILNIPEGVGYLAKLGLDYGHGPTSVCQWVVEQLHFNMGFGWLGAIVGASLAIRVVMAYPALIAQLESHKSQEMRKDPVYQDRQQKFMMAMARPGGDTAELMQLRMQIQYLQKQHNVKMSRMFWPMLQIPFAYGMFKLTRGMAMLPVPGLENAGALWFPDLTVADPLYILPCVGAFTMYLSIKRSLPFMASEQATLMKFAPFILGPIGFFVTISFPAAVQVYFASAAVLQYFQTALWHIPIVRKLCGLPPLESTIINPAYQKPASPFANRQGTYQAPRTVDTTATEQKPQEKKEAVKSPLAMFRDAKKQVSQTMSKYKKDAAQAQREAERKYAEEKAQEEKNQYLARKAEAERKQAQKRAGKK</sequence>
<dbReference type="PANTHER" id="PTHR12428">
    <property type="entry name" value="OXA1"/>
    <property type="match status" value="1"/>
</dbReference>
<dbReference type="AlphaFoldDB" id="A0A9W8YPQ3"/>
<feature type="compositionally biased region" description="Polar residues" evidence="10">
    <location>
        <begin position="387"/>
        <end position="406"/>
    </location>
</feature>
<dbReference type="Proteomes" id="UP001140453">
    <property type="component" value="Unassembled WGS sequence"/>
</dbReference>
<accession>A0A9W8YPQ3</accession>
<evidence type="ECO:0000256" key="3">
    <source>
        <dbReference type="ARBA" id="ARBA00022692"/>
    </source>
</evidence>
<dbReference type="EMBL" id="JAPEVB010000004">
    <property type="protein sequence ID" value="KAJ4388914.1"/>
    <property type="molecule type" value="Genomic_DNA"/>
</dbReference>
<keyword evidence="14" id="KW-1185">Reference proteome</keyword>
<evidence type="ECO:0000256" key="5">
    <source>
        <dbReference type="ARBA" id="ARBA00022946"/>
    </source>
</evidence>
<evidence type="ECO:0000256" key="6">
    <source>
        <dbReference type="ARBA" id="ARBA00022989"/>
    </source>
</evidence>
<evidence type="ECO:0000256" key="2">
    <source>
        <dbReference type="ARBA" id="ARBA00009877"/>
    </source>
</evidence>
<protein>
    <recommendedName>
        <fullName evidence="12">Membrane insertase YidC/Oxa/ALB C-terminal domain-containing protein</fullName>
    </recommendedName>
</protein>
<evidence type="ECO:0000313" key="14">
    <source>
        <dbReference type="Proteomes" id="UP001140453"/>
    </source>
</evidence>
<comment type="subcellular location">
    <subcellularLocation>
        <location evidence="9">Membrane</location>
        <topology evidence="9">Multi-pass membrane protein</topology>
    </subcellularLocation>
    <subcellularLocation>
        <location evidence="1">Mitochondrion inner membrane</location>
        <topology evidence="1">Multi-pass membrane protein</topology>
    </subcellularLocation>
</comment>
<feature type="transmembrane region" description="Helical" evidence="11">
    <location>
        <begin position="241"/>
        <end position="262"/>
    </location>
</feature>
<evidence type="ECO:0000256" key="1">
    <source>
        <dbReference type="ARBA" id="ARBA00004448"/>
    </source>
</evidence>
<evidence type="ECO:0000256" key="9">
    <source>
        <dbReference type="RuleBase" id="RU003945"/>
    </source>
</evidence>
<feature type="transmembrane region" description="Helical" evidence="11">
    <location>
        <begin position="282"/>
        <end position="301"/>
    </location>
</feature>
<proteinExistence type="inferred from homology"/>
<keyword evidence="3 9" id="KW-0812">Transmembrane</keyword>
<feature type="domain" description="Membrane insertase YidC/Oxa/ALB C-terminal" evidence="12">
    <location>
        <begin position="161"/>
        <end position="355"/>
    </location>
</feature>
<dbReference type="GO" id="GO:0032979">
    <property type="term" value="P:protein insertion into mitochondrial inner membrane from matrix"/>
    <property type="evidence" value="ECO:0007669"/>
    <property type="project" value="TreeGrafter"/>
</dbReference>
<name>A0A9W8YPQ3_9PEZI</name>
<keyword evidence="4" id="KW-0999">Mitochondrion inner membrane</keyword>
<keyword evidence="8 11" id="KW-0472">Membrane</keyword>
<dbReference type="GO" id="GO:0005743">
    <property type="term" value="C:mitochondrial inner membrane"/>
    <property type="evidence" value="ECO:0007669"/>
    <property type="project" value="UniProtKB-SubCell"/>
</dbReference>
<dbReference type="InterPro" id="IPR028055">
    <property type="entry name" value="YidC/Oxa/ALB_C"/>
</dbReference>
<feature type="compositionally biased region" description="Basic and acidic residues" evidence="10">
    <location>
        <begin position="436"/>
        <end position="474"/>
    </location>
</feature>